<protein>
    <submittedName>
        <fullName evidence="2">Uncharacterized protein</fullName>
    </submittedName>
</protein>
<dbReference type="Proteomes" id="UP000177122">
    <property type="component" value="Unassembled WGS sequence"/>
</dbReference>
<proteinExistence type="predicted"/>
<comment type="caution">
    <text evidence="2">The sequence shown here is derived from an EMBL/GenBank/DDBJ whole genome shotgun (WGS) entry which is preliminary data.</text>
</comment>
<feature type="transmembrane region" description="Helical" evidence="1">
    <location>
        <begin position="6"/>
        <end position="34"/>
    </location>
</feature>
<name>A0A1G2CV59_9BACT</name>
<keyword evidence="1" id="KW-0812">Transmembrane</keyword>
<evidence type="ECO:0000313" key="2">
    <source>
        <dbReference type="EMBL" id="OGZ05234.1"/>
    </source>
</evidence>
<evidence type="ECO:0000256" key="1">
    <source>
        <dbReference type="SAM" id="Phobius"/>
    </source>
</evidence>
<dbReference type="EMBL" id="MHLI01000015">
    <property type="protein sequence ID" value="OGZ05234.1"/>
    <property type="molecule type" value="Genomic_DNA"/>
</dbReference>
<sequence>MIWSIVITLVVALCAGFWLKSSALAWLSVCAVIITLIRTNKNGDALAFVYAIIAIIIAWTTFYFSTYQHWVGDLFGYFMKEFVLR</sequence>
<feature type="transmembrane region" description="Helical" evidence="1">
    <location>
        <begin position="46"/>
        <end position="65"/>
    </location>
</feature>
<organism evidence="2 3">
    <name type="scientific">Candidatus Lloydbacteria bacterium RIFCSPHIGHO2_01_FULL_49_22</name>
    <dbReference type="NCBI Taxonomy" id="1798658"/>
    <lineage>
        <taxon>Bacteria</taxon>
        <taxon>Candidatus Lloydiibacteriota</taxon>
    </lineage>
</organism>
<gene>
    <name evidence="2" type="ORF">A2845_02865</name>
</gene>
<reference evidence="2 3" key="1">
    <citation type="journal article" date="2016" name="Nat. Commun.">
        <title>Thousands of microbial genomes shed light on interconnected biogeochemical processes in an aquifer system.</title>
        <authorList>
            <person name="Anantharaman K."/>
            <person name="Brown C.T."/>
            <person name="Hug L.A."/>
            <person name="Sharon I."/>
            <person name="Castelle C.J."/>
            <person name="Probst A.J."/>
            <person name="Thomas B.C."/>
            <person name="Singh A."/>
            <person name="Wilkins M.J."/>
            <person name="Karaoz U."/>
            <person name="Brodie E.L."/>
            <person name="Williams K.H."/>
            <person name="Hubbard S.S."/>
            <person name="Banfield J.F."/>
        </authorList>
    </citation>
    <scope>NUCLEOTIDE SEQUENCE [LARGE SCALE GENOMIC DNA]</scope>
</reference>
<keyword evidence="1" id="KW-1133">Transmembrane helix</keyword>
<accession>A0A1G2CV59</accession>
<keyword evidence="1" id="KW-0472">Membrane</keyword>
<evidence type="ECO:0000313" key="3">
    <source>
        <dbReference type="Proteomes" id="UP000177122"/>
    </source>
</evidence>
<dbReference type="AlphaFoldDB" id="A0A1G2CV59"/>